<proteinExistence type="predicted"/>
<evidence type="ECO:0000313" key="3">
    <source>
        <dbReference type="Proteomes" id="UP000278288"/>
    </source>
</evidence>
<reference evidence="2 3" key="1">
    <citation type="submission" date="2018-11" db="EMBL/GenBank/DDBJ databases">
        <title>Proposal to divide the Flavobacteriaceae and reorganize its genera based on Amino Acid Identity values calculated from whole genome sequences.</title>
        <authorList>
            <person name="Nicholson A.C."/>
            <person name="Gulvik C.A."/>
            <person name="Whitney A.M."/>
            <person name="Humrighouse B.W."/>
            <person name="Bell M."/>
            <person name="Holmes B."/>
            <person name="Steigerwalt A.G."/>
            <person name="Villarma A."/>
            <person name="Sheth M."/>
            <person name="Batra D."/>
            <person name="Pryor J."/>
            <person name="Bernardet J.-F."/>
            <person name="Hugo C."/>
            <person name="Kampfer P."/>
            <person name="Newman J."/>
            <person name="McQuiston J.R."/>
        </authorList>
    </citation>
    <scope>NUCLEOTIDE SEQUENCE [LARGE SCALE GENOMIC DNA]</scope>
    <source>
        <strain evidence="2 3">G0041</strain>
    </source>
</reference>
<evidence type="ECO:0000313" key="2">
    <source>
        <dbReference type="EMBL" id="AZA93339.1"/>
    </source>
</evidence>
<keyword evidence="3" id="KW-1185">Reference proteome</keyword>
<feature type="transmembrane region" description="Helical" evidence="1">
    <location>
        <begin position="68"/>
        <end position="89"/>
    </location>
</feature>
<keyword evidence="1" id="KW-1133">Transmembrane helix</keyword>
<protein>
    <submittedName>
        <fullName evidence="2">Uncharacterized protein</fullName>
    </submittedName>
</protein>
<name>A0AAD0YRC0_CHRNA</name>
<dbReference type="EMBL" id="CP033923">
    <property type="protein sequence ID" value="AZA93339.1"/>
    <property type="molecule type" value="Genomic_DNA"/>
</dbReference>
<sequence length="95" mass="10946">MKNNPFLTVFLLFCIQVLLIKYLDYVDLEVKIGEGLSFAFVCFLIPVVSIFLTMFIGESRYKKSFKYFTIFIVIISILGFIVLSFLAALGRSFNH</sequence>
<dbReference type="KEGG" id="cnk:EG343_23395"/>
<keyword evidence="1" id="KW-0472">Membrane</keyword>
<dbReference type="Proteomes" id="UP000278288">
    <property type="component" value="Chromosome"/>
</dbReference>
<dbReference type="AlphaFoldDB" id="A0AAD0YRC0"/>
<evidence type="ECO:0000256" key="1">
    <source>
        <dbReference type="SAM" id="Phobius"/>
    </source>
</evidence>
<dbReference type="RefSeq" id="WP_123860136.1">
    <property type="nucleotide sequence ID" value="NZ_CP033923.1"/>
</dbReference>
<organism evidence="2 3">
    <name type="scientific">Chryseobacterium nakagawai</name>
    <dbReference type="NCBI Taxonomy" id="1241982"/>
    <lineage>
        <taxon>Bacteria</taxon>
        <taxon>Pseudomonadati</taxon>
        <taxon>Bacteroidota</taxon>
        <taxon>Flavobacteriia</taxon>
        <taxon>Flavobacteriales</taxon>
        <taxon>Weeksellaceae</taxon>
        <taxon>Chryseobacterium group</taxon>
        <taxon>Chryseobacterium</taxon>
    </lineage>
</organism>
<accession>A0AAD0YRC0</accession>
<feature type="transmembrane region" description="Helical" evidence="1">
    <location>
        <begin position="35"/>
        <end position="56"/>
    </location>
</feature>
<gene>
    <name evidence="2" type="ORF">EG343_23395</name>
</gene>
<keyword evidence="1" id="KW-0812">Transmembrane</keyword>